<feature type="signal peptide" evidence="1">
    <location>
        <begin position="1"/>
        <end position="25"/>
    </location>
</feature>
<reference evidence="3" key="1">
    <citation type="journal article" date="2019" name="Int. J. Syst. Evol. Microbiol.">
        <title>The Global Catalogue of Microorganisms (GCM) 10K type strain sequencing project: providing services to taxonomists for standard genome sequencing and annotation.</title>
        <authorList>
            <consortium name="The Broad Institute Genomics Platform"/>
            <consortium name="The Broad Institute Genome Sequencing Center for Infectious Disease"/>
            <person name="Wu L."/>
            <person name="Ma J."/>
        </authorList>
    </citation>
    <scope>NUCLEOTIDE SEQUENCE [LARGE SCALE GENOMIC DNA]</scope>
    <source>
        <strain evidence="3">KCTC 52490</strain>
    </source>
</reference>
<feature type="chain" id="PRO_5047345218" description="Thioredoxin domain-containing protein" evidence="1">
    <location>
        <begin position="26"/>
        <end position="556"/>
    </location>
</feature>
<organism evidence="2 3">
    <name type="scientific">Spirosoma flavum</name>
    <dbReference type="NCBI Taxonomy" id="2048557"/>
    <lineage>
        <taxon>Bacteria</taxon>
        <taxon>Pseudomonadati</taxon>
        <taxon>Bacteroidota</taxon>
        <taxon>Cytophagia</taxon>
        <taxon>Cytophagales</taxon>
        <taxon>Cytophagaceae</taxon>
        <taxon>Spirosoma</taxon>
    </lineage>
</organism>
<sequence>MKNLYRTLFSLLLTALVFTPFISHAQIDSVVVTGRIRHLSARLYRESPTVLVSRNNILQASRELVRPAPLNVDGTFRVSLPLIYPLEEMYFNYGRISTAFLAAPGTLSIDLDADSLFTAAVPFRFGGVNAQVNGQFARYKAFEATYPNKPDGQKLTGLISNQTSSKAYDVLLSAYRAPFDKFTTKEKVFPLLARWVMANNRYNSAAFLYDKAVYENEKIPVTLTDSLRPANDNILTAARASAMNRFAVYATTQASTQASNTRSNGLTVRALSILLERYGKNLTADEHIRLSDYALSNTARASDLKFFDGLVKRSPDTLQRLVNYEMLIQRSIRQFDSVAVNYVAAYWLATSLPGLTLNFAQLLYSYGRPQVKGPALAQSLDELYRLEVKDSTRIRAAIQTLKKAGNSASALEISSGVFVTKSTLGSGSALFDQVIKANRGKVIYLLFFSPSDDAGRQAALDAQRLRNAYSSRDFSLIYLPLPGTDQSLWPEIATRYNLTGDHLLVTDSQLIDAVDQLRSNSELSATVINRTGKIVKRNAPLPSAFEEAKKLLDKNL</sequence>
<accession>A0ABW6API5</accession>
<evidence type="ECO:0000256" key="1">
    <source>
        <dbReference type="SAM" id="SignalP"/>
    </source>
</evidence>
<comment type="caution">
    <text evidence="2">The sequence shown here is derived from an EMBL/GenBank/DDBJ whole genome shotgun (WGS) entry which is preliminary data.</text>
</comment>
<keyword evidence="3" id="KW-1185">Reference proteome</keyword>
<proteinExistence type="predicted"/>
<evidence type="ECO:0008006" key="4">
    <source>
        <dbReference type="Google" id="ProtNLM"/>
    </source>
</evidence>
<gene>
    <name evidence="2" type="ORF">ACFS25_19565</name>
</gene>
<dbReference type="RefSeq" id="WP_381504347.1">
    <property type="nucleotide sequence ID" value="NZ_JBHUOM010000019.1"/>
</dbReference>
<protein>
    <recommendedName>
        <fullName evidence="4">Thioredoxin domain-containing protein</fullName>
    </recommendedName>
</protein>
<evidence type="ECO:0000313" key="2">
    <source>
        <dbReference type="EMBL" id="MFD2935989.1"/>
    </source>
</evidence>
<name>A0ABW6API5_9BACT</name>
<dbReference type="Gene3D" id="3.40.30.10">
    <property type="entry name" value="Glutaredoxin"/>
    <property type="match status" value="1"/>
</dbReference>
<dbReference type="Proteomes" id="UP001597512">
    <property type="component" value="Unassembled WGS sequence"/>
</dbReference>
<keyword evidence="1" id="KW-0732">Signal</keyword>
<evidence type="ECO:0000313" key="3">
    <source>
        <dbReference type="Proteomes" id="UP001597512"/>
    </source>
</evidence>
<dbReference type="EMBL" id="JBHUOM010000019">
    <property type="protein sequence ID" value="MFD2935989.1"/>
    <property type="molecule type" value="Genomic_DNA"/>
</dbReference>